<dbReference type="GO" id="GO:0003700">
    <property type="term" value="F:DNA-binding transcription factor activity"/>
    <property type="evidence" value="ECO:0007669"/>
    <property type="project" value="InterPro"/>
</dbReference>
<dbReference type="SMART" id="SM00418">
    <property type="entry name" value="HTH_ARSR"/>
    <property type="match status" value="1"/>
</dbReference>
<organism evidence="5 6">
    <name type="scientific">Ferruginivarius sediminum</name>
    <dbReference type="NCBI Taxonomy" id="2661937"/>
    <lineage>
        <taxon>Bacteria</taxon>
        <taxon>Pseudomonadati</taxon>
        <taxon>Pseudomonadota</taxon>
        <taxon>Alphaproteobacteria</taxon>
        <taxon>Rhodospirillales</taxon>
        <taxon>Rhodospirillaceae</taxon>
        <taxon>Ferruginivarius</taxon>
    </lineage>
</organism>
<evidence type="ECO:0000256" key="1">
    <source>
        <dbReference type="ARBA" id="ARBA00023015"/>
    </source>
</evidence>
<evidence type="ECO:0000259" key="4">
    <source>
        <dbReference type="PROSITE" id="PS50987"/>
    </source>
</evidence>
<gene>
    <name evidence="5" type="ORF">DRB17_13090</name>
</gene>
<evidence type="ECO:0000256" key="2">
    <source>
        <dbReference type="ARBA" id="ARBA00023125"/>
    </source>
</evidence>
<dbReference type="InterPro" id="IPR051011">
    <property type="entry name" value="Metal_resp_trans_reg"/>
</dbReference>
<comment type="caution">
    <text evidence="5">The sequence shown here is derived from an EMBL/GenBank/DDBJ whole genome shotgun (WGS) entry which is preliminary data.</text>
</comment>
<keyword evidence="3" id="KW-0804">Transcription</keyword>
<sequence length="139" mass="14874">MDGGAATDGRAIVDEASSVLRALAHPARLMIAFHLLQGEKSVGEIEHELDLRQPALSQQLRQLREAGMVATRREAKLVYYRLDDERVPGLLETLRALFGEGRDSIAGASSVASVAKPATLSTSIAATECAVFSVASRRS</sequence>
<dbReference type="PRINTS" id="PR00778">
    <property type="entry name" value="HTHARSR"/>
</dbReference>
<dbReference type="Gene3D" id="1.10.10.10">
    <property type="entry name" value="Winged helix-like DNA-binding domain superfamily/Winged helix DNA-binding domain"/>
    <property type="match status" value="1"/>
</dbReference>
<feature type="domain" description="HTH arsR-type" evidence="4">
    <location>
        <begin position="8"/>
        <end position="102"/>
    </location>
</feature>
<evidence type="ECO:0000256" key="3">
    <source>
        <dbReference type="ARBA" id="ARBA00023163"/>
    </source>
</evidence>
<dbReference type="EMBL" id="QPMH01000012">
    <property type="protein sequence ID" value="RDD61409.1"/>
    <property type="molecule type" value="Genomic_DNA"/>
</dbReference>
<keyword evidence="1" id="KW-0805">Transcription regulation</keyword>
<dbReference type="PROSITE" id="PS50987">
    <property type="entry name" value="HTH_ARSR_2"/>
    <property type="match status" value="1"/>
</dbReference>
<dbReference type="NCBIfam" id="NF033788">
    <property type="entry name" value="HTH_metalloreg"/>
    <property type="match status" value="1"/>
</dbReference>
<dbReference type="SUPFAM" id="SSF46785">
    <property type="entry name" value="Winged helix' DNA-binding domain"/>
    <property type="match status" value="1"/>
</dbReference>
<dbReference type="InterPro" id="IPR001845">
    <property type="entry name" value="HTH_ArsR_DNA-bd_dom"/>
</dbReference>
<protein>
    <submittedName>
        <fullName evidence="5">Transcriptional regulator</fullName>
    </submittedName>
</protein>
<evidence type="ECO:0000313" key="6">
    <source>
        <dbReference type="Proteomes" id="UP000253941"/>
    </source>
</evidence>
<reference evidence="5 6" key="1">
    <citation type="submission" date="2018-07" db="EMBL/GenBank/DDBJ databases">
        <title>Venubactetium sediminum gen. nov., sp. nov., isolated from a marine solar saltern.</title>
        <authorList>
            <person name="Wang S."/>
        </authorList>
    </citation>
    <scope>NUCLEOTIDE SEQUENCE [LARGE SCALE GENOMIC DNA]</scope>
    <source>
        <strain evidence="5 6">WD2A32</strain>
    </source>
</reference>
<dbReference type="AlphaFoldDB" id="A0A369T7U7"/>
<dbReference type="Proteomes" id="UP000253941">
    <property type="component" value="Unassembled WGS sequence"/>
</dbReference>
<dbReference type="RefSeq" id="WP_114582661.1">
    <property type="nucleotide sequence ID" value="NZ_QPMH01000012.1"/>
</dbReference>
<dbReference type="PANTHER" id="PTHR43132:SF2">
    <property type="entry name" value="ARSENICAL RESISTANCE OPERON REPRESSOR ARSR-RELATED"/>
    <property type="match status" value="1"/>
</dbReference>
<dbReference type="InterPro" id="IPR036390">
    <property type="entry name" value="WH_DNA-bd_sf"/>
</dbReference>
<name>A0A369T7U7_9PROT</name>
<keyword evidence="2" id="KW-0238">DNA-binding</keyword>
<proteinExistence type="predicted"/>
<dbReference type="Pfam" id="PF01022">
    <property type="entry name" value="HTH_5"/>
    <property type="match status" value="1"/>
</dbReference>
<accession>A0A369T7U7</accession>
<dbReference type="InterPro" id="IPR011991">
    <property type="entry name" value="ArsR-like_HTH"/>
</dbReference>
<evidence type="ECO:0000313" key="5">
    <source>
        <dbReference type="EMBL" id="RDD61409.1"/>
    </source>
</evidence>
<keyword evidence="6" id="KW-1185">Reference proteome</keyword>
<dbReference type="CDD" id="cd00090">
    <property type="entry name" value="HTH_ARSR"/>
    <property type="match status" value="1"/>
</dbReference>
<dbReference type="GO" id="GO:0003677">
    <property type="term" value="F:DNA binding"/>
    <property type="evidence" value="ECO:0007669"/>
    <property type="project" value="UniProtKB-KW"/>
</dbReference>
<dbReference type="InterPro" id="IPR036388">
    <property type="entry name" value="WH-like_DNA-bd_sf"/>
</dbReference>
<dbReference type="PANTHER" id="PTHR43132">
    <property type="entry name" value="ARSENICAL RESISTANCE OPERON REPRESSOR ARSR-RELATED"/>
    <property type="match status" value="1"/>
</dbReference>